<evidence type="ECO:0000313" key="8">
    <source>
        <dbReference type="EMBL" id="ETX13187.1"/>
    </source>
</evidence>
<dbReference type="OrthoDB" id="9798604at2"/>
<dbReference type="PATRIC" id="fig|1449350.3.peg.3663"/>
<dbReference type="InterPro" id="IPR051473">
    <property type="entry name" value="P2Ox-like"/>
</dbReference>
<evidence type="ECO:0000259" key="7">
    <source>
        <dbReference type="Pfam" id="PF05199"/>
    </source>
</evidence>
<dbReference type="eggNOG" id="COG2303">
    <property type="taxonomic scope" value="Bacteria"/>
</dbReference>
<dbReference type="EMBL" id="JALZ01000034">
    <property type="protein sequence ID" value="ETX13187.1"/>
    <property type="molecule type" value="Genomic_DNA"/>
</dbReference>
<sequence length="530" mass="58997">MLIDSRQLPDNELLEADVCIVGGGPAGITLALELAQSDLSVVLLESGGMTYDAETQDLYAGPNLGFQYDPLDEARLRFLGGSSNHWAGNCMPLIPIDFERRDWMPHSGWPLTRADLDPFYTRAQSYLELQTDNPYDFGYWAQKLGVTPLSVDPDLLENIGVNESPPTAFGWVYEDQLKSARNLRVFLHANVLEIETDDAAGNVTGVRVACIEGPRFRVSARRYVLCAGGIEIPRLLFLSNRVQNAGLGNGNDLVGRFFNDHAAIRPAMRVLLSRGMDEIDLYTAPRYFETGGLMATLASSEALLRREEIGGFICHLFPASGSPGEESFVRLSRHLRRLEAPPYLSHEIGNLLTDLDGATNAVYKWIGGGRNDLVARDWLAPWLTFEVTPNPESRVLPVDERDRFGQRRVGLDWRLTETELRTVKRATEILAHEIGRIGLGRVWTEVLREDYTWPDHVARGKHHCGTTRMSDDPKTGVVDANCRVHGVSNLYISSSSVFPTHGYANPTLTICALSIRMADHFRDAAQSGRF</sequence>
<dbReference type="SUPFAM" id="SSF51905">
    <property type="entry name" value="FAD/NAD(P)-binding domain"/>
    <property type="match status" value="1"/>
</dbReference>
<keyword evidence="3" id="KW-0285">Flavoprotein</keyword>
<dbReference type="PRINTS" id="PR00469">
    <property type="entry name" value="PNDRDTASEII"/>
</dbReference>
<evidence type="ECO:0008006" key="10">
    <source>
        <dbReference type="Google" id="ProtNLM"/>
    </source>
</evidence>
<dbReference type="PANTHER" id="PTHR42784">
    <property type="entry name" value="PYRANOSE 2-OXIDASE"/>
    <property type="match status" value="1"/>
</dbReference>
<dbReference type="Gene3D" id="3.50.50.60">
    <property type="entry name" value="FAD/NAD(P)-binding domain"/>
    <property type="match status" value="2"/>
</dbReference>
<evidence type="ECO:0000256" key="1">
    <source>
        <dbReference type="ARBA" id="ARBA00001974"/>
    </source>
</evidence>
<dbReference type="PANTHER" id="PTHR42784:SF1">
    <property type="entry name" value="PYRANOSE 2-OXIDASE"/>
    <property type="match status" value="1"/>
</dbReference>
<name>X7EB51_9RHOB</name>
<evidence type="ECO:0000259" key="6">
    <source>
        <dbReference type="Pfam" id="PF01266"/>
    </source>
</evidence>
<dbReference type="Pfam" id="PF05199">
    <property type="entry name" value="GMC_oxred_C"/>
    <property type="match status" value="1"/>
</dbReference>
<feature type="domain" description="FAD dependent oxidoreductase" evidence="6">
    <location>
        <begin position="17"/>
        <end position="229"/>
    </location>
</feature>
<accession>X7EB51</accession>
<reference evidence="8 9" key="1">
    <citation type="submission" date="2014-01" db="EMBL/GenBank/DDBJ databases">
        <title>Roseivivax halodurans JCM 10272 Genome Sequencing.</title>
        <authorList>
            <person name="Lai Q."/>
            <person name="Li G."/>
            <person name="Shao Z."/>
        </authorList>
    </citation>
    <scope>NUCLEOTIDE SEQUENCE [LARGE SCALE GENOMIC DNA]</scope>
    <source>
        <strain evidence="8 9">JCM 10272</strain>
    </source>
</reference>
<protein>
    <recommendedName>
        <fullName evidence="10">GMC family oxidoreductase</fullName>
    </recommendedName>
</protein>
<organism evidence="8 9">
    <name type="scientific">Roseivivax halodurans JCM 10272</name>
    <dbReference type="NCBI Taxonomy" id="1449350"/>
    <lineage>
        <taxon>Bacteria</taxon>
        <taxon>Pseudomonadati</taxon>
        <taxon>Pseudomonadota</taxon>
        <taxon>Alphaproteobacteria</taxon>
        <taxon>Rhodobacterales</taxon>
        <taxon>Roseobacteraceae</taxon>
        <taxon>Roseivivax</taxon>
    </lineage>
</organism>
<keyword evidence="5" id="KW-0560">Oxidoreductase</keyword>
<evidence type="ECO:0000256" key="3">
    <source>
        <dbReference type="ARBA" id="ARBA00022630"/>
    </source>
</evidence>
<comment type="caution">
    <text evidence="8">The sequence shown here is derived from an EMBL/GenBank/DDBJ whole genome shotgun (WGS) entry which is preliminary data.</text>
</comment>
<gene>
    <name evidence="8" type="ORF">OCH239_13025</name>
</gene>
<dbReference type="GO" id="GO:0016614">
    <property type="term" value="F:oxidoreductase activity, acting on CH-OH group of donors"/>
    <property type="evidence" value="ECO:0007669"/>
    <property type="project" value="InterPro"/>
</dbReference>
<keyword evidence="9" id="KW-1185">Reference proteome</keyword>
<dbReference type="InterPro" id="IPR006076">
    <property type="entry name" value="FAD-dep_OxRdtase"/>
</dbReference>
<dbReference type="RefSeq" id="WP_037265750.1">
    <property type="nucleotide sequence ID" value="NZ_JALZ01000034.1"/>
</dbReference>
<evidence type="ECO:0000256" key="2">
    <source>
        <dbReference type="ARBA" id="ARBA00010790"/>
    </source>
</evidence>
<keyword evidence="4" id="KW-0274">FAD</keyword>
<comment type="cofactor">
    <cofactor evidence="1">
        <name>FAD</name>
        <dbReference type="ChEBI" id="CHEBI:57692"/>
    </cofactor>
</comment>
<dbReference type="InterPro" id="IPR036188">
    <property type="entry name" value="FAD/NAD-bd_sf"/>
</dbReference>
<dbReference type="InterPro" id="IPR007867">
    <property type="entry name" value="GMC_OxRtase_C"/>
</dbReference>
<evidence type="ECO:0000256" key="4">
    <source>
        <dbReference type="ARBA" id="ARBA00022827"/>
    </source>
</evidence>
<evidence type="ECO:0000256" key="5">
    <source>
        <dbReference type="ARBA" id="ARBA00023002"/>
    </source>
</evidence>
<proteinExistence type="inferred from homology"/>
<comment type="similarity">
    <text evidence="2">Belongs to the GMC oxidoreductase family.</text>
</comment>
<dbReference type="STRING" id="1449350.OCH239_13025"/>
<feature type="domain" description="Glucose-methanol-choline oxidoreductase C-terminal" evidence="7">
    <location>
        <begin position="398"/>
        <end position="513"/>
    </location>
</feature>
<dbReference type="Pfam" id="PF01266">
    <property type="entry name" value="DAO"/>
    <property type="match status" value="1"/>
</dbReference>
<evidence type="ECO:0000313" key="9">
    <source>
        <dbReference type="Proteomes" id="UP000022447"/>
    </source>
</evidence>
<dbReference type="AlphaFoldDB" id="X7EB51"/>
<dbReference type="Proteomes" id="UP000022447">
    <property type="component" value="Unassembled WGS sequence"/>
</dbReference>